<dbReference type="EMBL" id="CP016199">
    <property type="protein sequence ID" value="ASS37533.1"/>
    <property type="molecule type" value="Genomic_DNA"/>
</dbReference>
<organism evidence="1 2">
    <name type="scientific">Mogibacterium pumilum</name>
    <dbReference type="NCBI Taxonomy" id="86332"/>
    <lineage>
        <taxon>Bacteria</taxon>
        <taxon>Bacillati</taxon>
        <taxon>Bacillota</taxon>
        <taxon>Clostridia</taxon>
        <taxon>Peptostreptococcales</taxon>
        <taxon>Anaerovoracaceae</taxon>
        <taxon>Mogibacterium</taxon>
    </lineage>
</organism>
<dbReference type="Proteomes" id="UP000214689">
    <property type="component" value="Chromosome"/>
</dbReference>
<proteinExistence type="predicted"/>
<keyword evidence="2" id="KW-1185">Reference proteome</keyword>
<evidence type="ECO:0000313" key="2">
    <source>
        <dbReference type="Proteomes" id="UP000214689"/>
    </source>
</evidence>
<accession>A0A223ARD8</accession>
<protein>
    <recommendedName>
        <fullName evidence="3">YbbR-like protein</fullName>
    </recommendedName>
</protein>
<dbReference type="Gene3D" id="2.170.120.40">
    <property type="entry name" value="YbbR-like domain"/>
    <property type="match status" value="1"/>
</dbReference>
<dbReference type="PANTHER" id="PTHR37804:SF1">
    <property type="entry name" value="CDAA REGULATORY PROTEIN CDAR"/>
    <property type="match status" value="1"/>
</dbReference>
<sequence length="399" mass="42262">MQNNDSNKKKINKINLALSIAIAFAAWLYVVYSINPTITRTYSNIPVTVVNSRSLAKNDLAVSKMDTEKISVTLVGRRSAINDLKKSEVSATVNAANADKGENRIAVQVAAPGAVTVKSQSESSISVTVEDLEVKKVSSYTTYKDGQEGEPVVKKNSNKEVEVQGAASLIKNVDSVKLELDANNVTDKAKEFSVPAIPVDGSGHKIDYLTTDPGKISVTAYKGETKVVKLKIKVTNNQDGSVSRTYSAPNTIVIKGRSKDIKGVTEITSKDMDISSITETKDVNIDYDLPEGVSIANESRHVMLRVKVSTSASKTVNVPAGSININNVASGHTATANSGVNVIVTGSKEKLVNITAGSFVISADAGGLGAGQHTVTVYLTNNSGMMASLESAQINITIQ</sequence>
<dbReference type="Pfam" id="PF07949">
    <property type="entry name" value="YbbR"/>
    <property type="match status" value="2"/>
</dbReference>
<dbReference type="AlphaFoldDB" id="A0A223ARD8"/>
<gene>
    <name evidence="1" type="ORF">AXF17_03040</name>
</gene>
<dbReference type="InterPro" id="IPR012505">
    <property type="entry name" value="YbbR"/>
</dbReference>
<dbReference type="RefSeq" id="WP_094233754.1">
    <property type="nucleotide sequence ID" value="NZ_CP016199.1"/>
</dbReference>
<dbReference type="OrthoDB" id="2111604at2"/>
<evidence type="ECO:0000313" key="1">
    <source>
        <dbReference type="EMBL" id="ASS37533.1"/>
    </source>
</evidence>
<evidence type="ECO:0008006" key="3">
    <source>
        <dbReference type="Google" id="ProtNLM"/>
    </source>
</evidence>
<dbReference type="InterPro" id="IPR053154">
    <property type="entry name" value="c-di-AMP_regulator"/>
</dbReference>
<dbReference type="Gene3D" id="2.170.120.30">
    <property type="match status" value="2"/>
</dbReference>
<dbReference type="PANTHER" id="PTHR37804">
    <property type="entry name" value="CDAA REGULATORY PROTEIN CDAR"/>
    <property type="match status" value="1"/>
</dbReference>
<name>A0A223ARD8_9FIRM</name>
<reference evidence="2" key="1">
    <citation type="submission" date="2016-05" db="EMBL/GenBank/DDBJ databases">
        <authorList>
            <person name="Holder M.E."/>
            <person name="Ajami N.J."/>
            <person name="Petrosino J.F."/>
        </authorList>
    </citation>
    <scope>NUCLEOTIDE SEQUENCE [LARGE SCALE GENOMIC DNA]</scope>
    <source>
        <strain evidence="2">ATCC 700696</strain>
    </source>
</reference>